<gene>
    <name evidence="3" type="ORF">ACFO0N_12555</name>
</gene>
<dbReference type="PANTHER" id="PTHR19271">
    <property type="entry name" value="CYTOCHROME B"/>
    <property type="match status" value="1"/>
</dbReference>
<dbReference type="InterPro" id="IPR027387">
    <property type="entry name" value="Cytb/b6-like_sf"/>
</dbReference>
<dbReference type="PROSITE" id="PS51002">
    <property type="entry name" value="CYTB_NTER"/>
    <property type="match status" value="1"/>
</dbReference>
<keyword evidence="4" id="KW-1185">Reference proteome</keyword>
<protein>
    <submittedName>
        <fullName evidence="3">Cytochrome bc complex cytochrome b subunit</fullName>
    </submittedName>
</protein>
<dbReference type="Pfam" id="PF00033">
    <property type="entry name" value="Cytochrome_B"/>
    <property type="match status" value="1"/>
</dbReference>
<sequence>MSLEKKDDHDHGGWMKTKDLTPIEKGFLTTLIYLDKRLRIVDYLEIMENLYYKVNLQMPKSHTEQYNLDNKFWYWYPLYTLGLFSTLAYGVAAISGAILGFYYSPSTAAGACASEISGATVSYCSIAFIMRDLQFGFMLRSVHRWSAQVMVAAVFLHMLRVYFTGSYKEPRELNWILGIVLISLTMVFGYTGYLLPWDQLAFWAGQIGVEMSLSIPLAGEWVAQLLFGGFTLSQSTLMRMYIIHVFLLPFVVTTLIAIHIGIVWMQGIAEPH</sequence>
<comment type="caution">
    <text evidence="3">The sequence shown here is derived from an EMBL/GenBank/DDBJ whole genome shotgun (WGS) entry which is preliminary data.</text>
</comment>
<feature type="domain" description="Cytochrome b/b6 N-terminal region profile" evidence="2">
    <location>
        <begin position="30"/>
        <end position="272"/>
    </location>
</feature>
<evidence type="ECO:0000259" key="2">
    <source>
        <dbReference type="PROSITE" id="PS51002"/>
    </source>
</evidence>
<dbReference type="EMBL" id="JBHSDS010000006">
    <property type="protein sequence ID" value="MFC4358774.1"/>
    <property type="molecule type" value="Genomic_DNA"/>
</dbReference>
<organism evidence="3 4">
    <name type="scientific">Halobium salinum</name>
    <dbReference type="NCBI Taxonomy" id="1364940"/>
    <lineage>
        <taxon>Archaea</taxon>
        <taxon>Methanobacteriati</taxon>
        <taxon>Methanobacteriota</taxon>
        <taxon>Stenosarchaea group</taxon>
        <taxon>Halobacteria</taxon>
        <taxon>Halobacteriales</taxon>
        <taxon>Haloferacaceae</taxon>
        <taxon>Halobium</taxon>
    </lineage>
</organism>
<dbReference type="InterPro" id="IPR005797">
    <property type="entry name" value="Cyt_b/b6_N"/>
</dbReference>
<keyword evidence="1" id="KW-0812">Transmembrane</keyword>
<evidence type="ECO:0000256" key="1">
    <source>
        <dbReference type="SAM" id="Phobius"/>
    </source>
</evidence>
<dbReference type="SUPFAM" id="SSF81342">
    <property type="entry name" value="Transmembrane di-heme cytochromes"/>
    <property type="match status" value="1"/>
</dbReference>
<feature type="transmembrane region" description="Helical" evidence="1">
    <location>
        <begin position="175"/>
        <end position="195"/>
    </location>
</feature>
<feature type="transmembrane region" description="Helical" evidence="1">
    <location>
        <begin position="78"/>
        <end position="102"/>
    </location>
</feature>
<reference evidence="3 4" key="1">
    <citation type="journal article" date="2019" name="Int. J. Syst. Evol. Microbiol.">
        <title>The Global Catalogue of Microorganisms (GCM) 10K type strain sequencing project: providing services to taxonomists for standard genome sequencing and annotation.</title>
        <authorList>
            <consortium name="The Broad Institute Genomics Platform"/>
            <consortium name="The Broad Institute Genome Sequencing Center for Infectious Disease"/>
            <person name="Wu L."/>
            <person name="Ma J."/>
        </authorList>
    </citation>
    <scope>NUCLEOTIDE SEQUENCE [LARGE SCALE GENOMIC DNA]</scope>
    <source>
        <strain evidence="3 4">CGMCC 1.12553</strain>
    </source>
</reference>
<dbReference type="Proteomes" id="UP001595921">
    <property type="component" value="Unassembled WGS sequence"/>
</dbReference>
<evidence type="ECO:0000313" key="4">
    <source>
        <dbReference type="Proteomes" id="UP001595921"/>
    </source>
</evidence>
<dbReference type="RefSeq" id="WP_267623409.1">
    <property type="nucleotide sequence ID" value="NZ_JAODIW010000008.1"/>
</dbReference>
<dbReference type="AlphaFoldDB" id="A0ABD5PE56"/>
<name>A0ABD5PE56_9EURY</name>
<dbReference type="Gene3D" id="1.20.810.10">
    <property type="entry name" value="Cytochrome Bc1 Complex, Chain C"/>
    <property type="match status" value="1"/>
</dbReference>
<feature type="transmembrane region" description="Helical" evidence="1">
    <location>
        <begin position="142"/>
        <end position="163"/>
    </location>
</feature>
<feature type="transmembrane region" description="Helical" evidence="1">
    <location>
        <begin position="108"/>
        <end position="130"/>
    </location>
</feature>
<dbReference type="PANTHER" id="PTHR19271:SF16">
    <property type="entry name" value="CYTOCHROME B"/>
    <property type="match status" value="1"/>
</dbReference>
<dbReference type="InterPro" id="IPR016174">
    <property type="entry name" value="Di-haem_cyt_TM"/>
</dbReference>
<keyword evidence="1" id="KW-0472">Membrane</keyword>
<feature type="transmembrane region" description="Helical" evidence="1">
    <location>
        <begin position="241"/>
        <end position="265"/>
    </location>
</feature>
<accession>A0ABD5PE56</accession>
<feature type="transmembrane region" description="Helical" evidence="1">
    <location>
        <begin position="207"/>
        <end position="229"/>
    </location>
</feature>
<evidence type="ECO:0000313" key="3">
    <source>
        <dbReference type="EMBL" id="MFC4358774.1"/>
    </source>
</evidence>
<keyword evidence="1" id="KW-1133">Transmembrane helix</keyword>
<proteinExistence type="predicted"/>